<dbReference type="PROSITE" id="PS01124">
    <property type="entry name" value="HTH_ARAC_FAMILY_2"/>
    <property type="match status" value="1"/>
</dbReference>
<keyword evidence="2" id="KW-0238">DNA-binding</keyword>
<dbReference type="InterPro" id="IPR009057">
    <property type="entry name" value="Homeodomain-like_sf"/>
</dbReference>
<dbReference type="PROSITE" id="PS00041">
    <property type="entry name" value="HTH_ARAC_FAMILY_1"/>
    <property type="match status" value="1"/>
</dbReference>
<evidence type="ECO:0000256" key="1">
    <source>
        <dbReference type="ARBA" id="ARBA00023015"/>
    </source>
</evidence>
<sequence>MISSFLVIRRGFDKIPWLWFDKYKKLLRFWEVPDVQERIRLYLDLIACSQPLLYWRYDAKGNLLESTCPTEKMLDDVFRATGALDEALHNESGLPMILGSNSLLRWIAERNAGETDDVSLHVLGPFFANEVRTEGVKWFVRQAHLSDSEPWNRALTDTLLSLPALSVQFYCQYALMLHFLLTGNRVTVGEIQYSLEGMEAVPADFSNLKIHTKPKDRKEVYRLERALLNAVREGDVEGVSAMSLAGHTARVRQYTNDPLRNMQIACTTFVTLCTRAAIEGGLSTTMSYSLGDAYIKSIFLAKSSAEVQDIKDQMYRDFITRVHNCRHNPEYSNMVQSCCDYIELHVAEPLSIETLAARMGYAKYYLSTRFKKETGVSVGNYIKFARIERAKLLLATTDKDIAEIAEETGFASRSFFSNTFKRCLGMTPAAYRRNMASM</sequence>
<organism evidence="5 6">
    <name type="scientific">Ruthenibacterium lactatiformans</name>
    <dbReference type="NCBI Taxonomy" id="1550024"/>
    <lineage>
        <taxon>Bacteria</taxon>
        <taxon>Bacillati</taxon>
        <taxon>Bacillota</taxon>
        <taxon>Clostridia</taxon>
        <taxon>Eubacteriales</taxon>
        <taxon>Oscillospiraceae</taxon>
        <taxon>Ruthenibacterium</taxon>
    </lineage>
</organism>
<dbReference type="Proteomes" id="UP000032483">
    <property type="component" value="Unassembled WGS sequence"/>
</dbReference>
<keyword evidence="6" id="KW-1185">Reference proteome</keyword>
<dbReference type="EMBL" id="JXXK01000020">
    <property type="protein sequence ID" value="KJF39271.1"/>
    <property type="molecule type" value="Genomic_DNA"/>
</dbReference>
<dbReference type="PANTHER" id="PTHR43280">
    <property type="entry name" value="ARAC-FAMILY TRANSCRIPTIONAL REGULATOR"/>
    <property type="match status" value="1"/>
</dbReference>
<dbReference type="GO" id="GO:0003700">
    <property type="term" value="F:DNA-binding transcription factor activity"/>
    <property type="evidence" value="ECO:0007669"/>
    <property type="project" value="InterPro"/>
</dbReference>
<dbReference type="PATRIC" id="fig|1550024.3.peg.3010"/>
<keyword evidence="3" id="KW-0804">Transcription</keyword>
<feature type="domain" description="HTH araC/xylS-type" evidence="4">
    <location>
        <begin position="336"/>
        <end position="434"/>
    </location>
</feature>
<proteinExistence type="predicted"/>
<dbReference type="PANTHER" id="PTHR43280:SF28">
    <property type="entry name" value="HTH-TYPE TRANSCRIPTIONAL ACTIVATOR RHAS"/>
    <property type="match status" value="1"/>
</dbReference>
<dbReference type="SMART" id="SM00342">
    <property type="entry name" value="HTH_ARAC"/>
    <property type="match status" value="1"/>
</dbReference>
<dbReference type="InterPro" id="IPR018062">
    <property type="entry name" value="HTH_AraC-typ_CS"/>
</dbReference>
<dbReference type="InterPro" id="IPR020449">
    <property type="entry name" value="Tscrpt_reg_AraC-type_HTH"/>
</dbReference>
<dbReference type="Pfam" id="PF12833">
    <property type="entry name" value="HTH_18"/>
    <property type="match status" value="1"/>
</dbReference>
<dbReference type="Gene3D" id="1.10.10.60">
    <property type="entry name" value="Homeodomain-like"/>
    <property type="match status" value="2"/>
</dbReference>
<keyword evidence="1" id="KW-0805">Transcription regulation</keyword>
<name>A0A0D8IYC1_9FIRM</name>
<accession>A0A0D8IYC1</accession>
<evidence type="ECO:0000256" key="2">
    <source>
        <dbReference type="ARBA" id="ARBA00023125"/>
    </source>
</evidence>
<comment type="caution">
    <text evidence="5">The sequence shown here is derived from an EMBL/GenBank/DDBJ whole genome shotgun (WGS) entry which is preliminary data.</text>
</comment>
<dbReference type="PRINTS" id="PR00032">
    <property type="entry name" value="HTHARAC"/>
</dbReference>
<dbReference type="AlphaFoldDB" id="A0A0D8IYC1"/>
<evidence type="ECO:0000256" key="3">
    <source>
        <dbReference type="ARBA" id="ARBA00023163"/>
    </source>
</evidence>
<reference evidence="5" key="1">
    <citation type="submission" date="2015-02" db="EMBL/GenBank/DDBJ databases">
        <title>A novel member of the family Ruminococcaceae isolated from human feces.</title>
        <authorList>
            <person name="Shkoporov A.N."/>
            <person name="Chaplin A.V."/>
            <person name="Motuzova O.V."/>
            <person name="Kafarskaia L.I."/>
            <person name="Khokhlova E.V."/>
            <person name="Efimov B.A."/>
        </authorList>
    </citation>
    <scope>NUCLEOTIDE SEQUENCE [LARGE SCALE GENOMIC DNA]</scope>
    <source>
        <strain evidence="5">585-1</strain>
    </source>
</reference>
<evidence type="ECO:0000259" key="4">
    <source>
        <dbReference type="PROSITE" id="PS01124"/>
    </source>
</evidence>
<dbReference type="GO" id="GO:0043565">
    <property type="term" value="F:sequence-specific DNA binding"/>
    <property type="evidence" value="ECO:0007669"/>
    <property type="project" value="InterPro"/>
</dbReference>
<evidence type="ECO:0000313" key="6">
    <source>
        <dbReference type="Proteomes" id="UP000032483"/>
    </source>
</evidence>
<protein>
    <recommendedName>
        <fullName evidence="4">HTH araC/xylS-type domain-containing protein</fullName>
    </recommendedName>
</protein>
<dbReference type="SUPFAM" id="SSF46689">
    <property type="entry name" value="Homeodomain-like"/>
    <property type="match status" value="2"/>
</dbReference>
<dbReference type="InterPro" id="IPR018060">
    <property type="entry name" value="HTH_AraC"/>
</dbReference>
<evidence type="ECO:0000313" key="5">
    <source>
        <dbReference type="EMBL" id="KJF39271.1"/>
    </source>
</evidence>
<gene>
    <name evidence="5" type="ORF">TQ39_13200</name>
</gene>